<reference evidence="1 2" key="1">
    <citation type="submission" date="2021-02" db="EMBL/GenBank/DDBJ databases">
        <title>Plant Genome Project.</title>
        <authorList>
            <person name="Zhang R.-G."/>
        </authorList>
    </citation>
    <scope>NUCLEOTIDE SEQUENCE [LARGE SCALE GENOMIC DNA]</scope>
    <source>
        <tissue evidence="1">Leaves</tissue>
    </source>
</reference>
<name>A0ABQ8IDN7_9ROSI</name>
<evidence type="ECO:0000313" key="1">
    <source>
        <dbReference type="EMBL" id="KAH7574816.1"/>
    </source>
</evidence>
<proteinExistence type="predicted"/>
<gene>
    <name evidence="1" type="ORF">JRO89_XS02G0008300</name>
</gene>
<dbReference type="Proteomes" id="UP000827721">
    <property type="component" value="Unassembled WGS sequence"/>
</dbReference>
<keyword evidence="2" id="KW-1185">Reference proteome</keyword>
<sequence>MWKQLLSRCLNLPCPILLGAKSHSKPNCWPVTLKLMLSKRVSCEDNVAETNEFEIVDAALCSLIGHKTRQSSSISADNALSVLGNLELSIQDHEGGDFEDTEEGSWMRRMNI</sequence>
<organism evidence="1 2">
    <name type="scientific">Xanthoceras sorbifolium</name>
    <dbReference type="NCBI Taxonomy" id="99658"/>
    <lineage>
        <taxon>Eukaryota</taxon>
        <taxon>Viridiplantae</taxon>
        <taxon>Streptophyta</taxon>
        <taxon>Embryophyta</taxon>
        <taxon>Tracheophyta</taxon>
        <taxon>Spermatophyta</taxon>
        <taxon>Magnoliopsida</taxon>
        <taxon>eudicotyledons</taxon>
        <taxon>Gunneridae</taxon>
        <taxon>Pentapetalae</taxon>
        <taxon>rosids</taxon>
        <taxon>malvids</taxon>
        <taxon>Sapindales</taxon>
        <taxon>Sapindaceae</taxon>
        <taxon>Xanthoceroideae</taxon>
        <taxon>Xanthoceras</taxon>
    </lineage>
</organism>
<dbReference type="InterPro" id="IPR004320">
    <property type="entry name" value="BPS1_pln"/>
</dbReference>
<dbReference type="Pfam" id="PF03087">
    <property type="entry name" value="BPS1"/>
    <property type="match status" value="1"/>
</dbReference>
<accession>A0ABQ8IDN7</accession>
<protein>
    <submittedName>
        <fullName evidence="1">Uncharacterized protein</fullName>
    </submittedName>
</protein>
<dbReference type="EMBL" id="JAFEMO010000002">
    <property type="protein sequence ID" value="KAH7574816.1"/>
    <property type="molecule type" value="Genomic_DNA"/>
</dbReference>
<evidence type="ECO:0000313" key="2">
    <source>
        <dbReference type="Proteomes" id="UP000827721"/>
    </source>
</evidence>
<comment type="caution">
    <text evidence="1">The sequence shown here is derived from an EMBL/GenBank/DDBJ whole genome shotgun (WGS) entry which is preliminary data.</text>
</comment>